<comment type="caution">
    <text evidence="1">The sequence shown here is derived from an EMBL/GenBank/DDBJ whole genome shotgun (WGS) entry which is preliminary data.</text>
</comment>
<reference evidence="1" key="1">
    <citation type="submission" date="2023-05" db="EMBL/GenBank/DDBJ databases">
        <title>Anaerotaeda fermentans gen. nov., sp. nov., a novel anaerobic planctomycete of the new family within the order Sedimentisphaerales isolated from Taman Peninsula, Russia.</title>
        <authorList>
            <person name="Khomyakova M.A."/>
            <person name="Merkel A.Y."/>
            <person name="Slobodkin A.I."/>
        </authorList>
    </citation>
    <scope>NUCLEOTIDE SEQUENCE</scope>
    <source>
        <strain evidence="1">M17dextr</strain>
    </source>
</reference>
<dbReference type="AlphaFoldDB" id="A0AAW6U420"/>
<evidence type="ECO:0000313" key="1">
    <source>
        <dbReference type="EMBL" id="MDI6451595.1"/>
    </source>
</evidence>
<dbReference type="Proteomes" id="UP001431776">
    <property type="component" value="Unassembled WGS sequence"/>
</dbReference>
<gene>
    <name evidence="1" type="ORF">QJ522_21210</name>
</gene>
<accession>A0AAW6U420</accession>
<dbReference type="PROSITE" id="PS51257">
    <property type="entry name" value="PROKAR_LIPOPROTEIN"/>
    <property type="match status" value="1"/>
</dbReference>
<keyword evidence="2" id="KW-1185">Reference proteome</keyword>
<name>A0AAW6U420_9BACT</name>
<dbReference type="RefSeq" id="WP_349247005.1">
    <property type="nucleotide sequence ID" value="NZ_JASCXX010000041.1"/>
</dbReference>
<proteinExistence type="predicted"/>
<dbReference type="EMBL" id="JASCXX010000041">
    <property type="protein sequence ID" value="MDI6451595.1"/>
    <property type="molecule type" value="Genomic_DNA"/>
</dbReference>
<evidence type="ECO:0000313" key="2">
    <source>
        <dbReference type="Proteomes" id="UP001431776"/>
    </source>
</evidence>
<protein>
    <recommendedName>
        <fullName evidence="3">Lipoprotein</fullName>
    </recommendedName>
</protein>
<sequence length="135" mass="14110">MRTAITIMMTFALAAISGCQTSSPRGGGMTKDAGFKIVVPTRDTTVQQGDVRAVTVSLQRGAYFKQDVRMQIKASDGINVGPTDILVKASESPEIQVQIATTTNTALGSYIVSVTGTPKTGEPTSTAFTVKVVAP</sequence>
<organism evidence="1 2">
    <name type="scientific">Anaerobaca lacustris</name>
    <dbReference type="NCBI Taxonomy" id="3044600"/>
    <lineage>
        <taxon>Bacteria</taxon>
        <taxon>Pseudomonadati</taxon>
        <taxon>Planctomycetota</taxon>
        <taxon>Phycisphaerae</taxon>
        <taxon>Sedimentisphaerales</taxon>
        <taxon>Anaerobacaceae</taxon>
        <taxon>Anaerobaca</taxon>
    </lineage>
</organism>
<evidence type="ECO:0008006" key="3">
    <source>
        <dbReference type="Google" id="ProtNLM"/>
    </source>
</evidence>